<proteinExistence type="predicted"/>
<accession>I2GKN6</accession>
<dbReference type="EMBL" id="CAIT01000007">
    <property type="protein sequence ID" value="CCH54462.1"/>
    <property type="molecule type" value="Genomic_DNA"/>
</dbReference>
<name>I2GKN6_9BACT</name>
<evidence type="ECO:0000313" key="2">
    <source>
        <dbReference type="Proteomes" id="UP000009309"/>
    </source>
</evidence>
<dbReference type="Proteomes" id="UP000009309">
    <property type="component" value="Unassembled WGS sequence"/>
</dbReference>
<gene>
    <name evidence="1" type="ORF">BN8_03634</name>
</gene>
<evidence type="ECO:0000313" key="1">
    <source>
        <dbReference type="EMBL" id="CCH54462.1"/>
    </source>
</evidence>
<organism evidence="1 2">
    <name type="scientific">Fibrisoma limi BUZ 3</name>
    <dbReference type="NCBI Taxonomy" id="1185876"/>
    <lineage>
        <taxon>Bacteria</taxon>
        <taxon>Pseudomonadati</taxon>
        <taxon>Bacteroidota</taxon>
        <taxon>Cytophagia</taxon>
        <taxon>Cytophagales</taxon>
        <taxon>Spirosomataceae</taxon>
        <taxon>Fibrisoma</taxon>
    </lineage>
</organism>
<dbReference type="RefSeq" id="WP_009283040.1">
    <property type="nucleotide sequence ID" value="NZ_CAIT01000007.1"/>
</dbReference>
<protein>
    <submittedName>
        <fullName evidence="1">Uncharacterized protein</fullName>
    </submittedName>
</protein>
<dbReference type="eggNOG" id="ENOG502Z94G">
    <property type="taxonomic scope" value="Bacteria"/>
</dbReference>
<reference evidence="1 2" key="1">
    <citation type="journal article" date="2012" name="J. Bacteriol.">
        <title>Genome Sequence of the Filamentous Bacterium Fibrisoma limi BUZ 3T.</title>
        <authorList>
            <person name="Filippini M."/>
            <person name="Qi W."/>
            <person name="Jaenicke S."/>
            <person name="Goesmann A."/>
            <person name="Smits T.H."/>
            <person name="Bagheri H.C."/>
        </authorList>
    </citation>
    <scope>NUCLEOTIDE SEQUENCE [LARGE SCALE GENOMIC DNA]</scope>
    <source>
        <strain evidence="2">BUZ 3T</strain>
    </source>
</reference>
<dbReference type="OrthoDB" id="882771at2"/>
<comment type="caution">
    <text evidence="1">The sequence shown here is derived from an EMBL/GenBank/DDBJ whole genome shotgun (WGS) entry which is preliminary data.</text>
</comment>
<sequence length="195" mass="22208">MYRNVDELTGDITWNIKCLAPGRPKQYRFNGQTGRFNLNGTKDMGTSLSIQPITWRIFEDNLFGRERFEQWAELFFVDETGALSTIMFNNNSVNELFNLIEPLFYDDLTLADVVLTVTSEKHTNEKVTPKGTWYLAKFEYAPADPAVVAELKEYAKYHPVYRADTLSPSAVHTLIAENFAFGLNLPKPAELQQAA</sequence>
<keyword evidence="2" id="KW-1185">Reference proteome</keyword>
<dbReference type="STRING" id="1185876.BN8_03634"/>
<dbReference type="AlphaFoldDB" id="I2GKN6"/>